<dbReference type="PANTHER" id="PTHR23131:SF0">
    <property type="entry name" value="ENDORIBONUCLEASE LACTB2"/>
    <property type="match status" value="1"/>
</dbReference>
<dbReference type="SUPFAM" id="SSF56281">
    <property type="entry name" value="Metallo-hydrolase/oxidoreductase"/>
    <property type="match status" value="1"/>
</dbReference>
<evidence type="ECO:0000259" key="1">
    <source>
        <dbReference type="SMART" id="SM00849"/>
    </source>
</evidence>
<dbReference type="GO" id="GO:0016787">
    <property type="term" value="F:hydrolase activity"/>
    <property type="evidence" value="ECO:0007669"/>
    <property type="project" value="UniProtKB-KW"/>
</dbReference>
<dbReference type="EMBL" id="CP054705">
    <property type="protein sequence ID" value="QQK76120.1"/>
    <property type="molecule type" value="Genomic_DNA"/>
</dbReference>
<accession>A0A7T6Z387</accession>
<reference evidence="2 3" key="1">
    <citation type="submission" date="2020-06" db="EMBL/GenBank/DDBJ databases">
        <title>Genomic analysis of Salicibibacter sp. NKC5-3.</title>
        <authorList>
            <person name="Oh Y.J."/>
        </authorList>
    </citation>
    <scope>NUCLEOTIDE SEQUENCE [LARGE SCALE GENOMIC DNA]</scope>
    <source>
        <strain evidence="2 3">NKC5-3</strain>
    </source>
</reference>
<keyword evidence="2" id="KW-0378">Hydrolase</keyword>
<dbReference type="InterPro" id="IPR050662">
    <property type="entry name" value="Sec-metab_biosynth-thioest"/>
</dbReference>
<evidence type="ECO:0000313" key="3">
    <source>
        <dbReference type="Proteomes" id="UP000595823"/>
    </source>
</evidence>
<evidence type="ECO:0000313" key="2">
    <source>
        <dbReference type="EMBL" id="QQK76120.1"/>
    </source>
</evidence>
<dbReference type="SMART" id="SM00849">
    <property type="entry name" value="Lactamase_B"/>
    <property type="match status" value="1"/>
</dbReference>
<sequence>MDIDKIGNLELVKGRRNSKVPYSTSIVIKGKNGEKDALVDIGTGKEGYAYIHENHNVEDIFITHYHIDHIKGVPHFTEATIWVNAVDEYKLSNLDSLAKAMGMYALKGNSAVEEWIESNKDTPPYQGVITREKKRYPYETPMTIAGQNVQMLYTPGHCESYCCPYFPDEGVLVVGDYDLTSFGPWYNNADSDIDDFITSGERTLDIDADYYVTFHHKGTFSRSEYEEALRQYLAIIEKREQKIIRLLKGGTSIEDLIYREVFYLQRNLDMAPMLLDSEIMGIAKHLKRLAKQNNYYEDPYRSFLDHHFAVPEYSDYFVWGLTEKE</sequence>
<proteinExistence type="predicted"/>
<dbReference type="InterPro" id="IPR036866">
    <property type="entry name" value="RibonucZ/Hydroxyglut_hydro"/>
</dbReference>
<dbReference type="Gene3D" id="3.60.15.10">
    <property type="entry name" value="Ribonuclease Z/Hydroxyacylglutathione hydrolase-like"/>
    <property type="match status" value="1"/>
</dbReference>
<dbReference type="CDD" id="cd06262">
    <property type="entry name" value="metallo-hydrolase-like_MBL-fold"/>
    <property type="match status" value="1"/>
</dbReference>
<dbReference type="Pfam" id="PF00753">
    <property type="entry name" value="Lactamase_B"/>
    <property type="match status" value="1"/>
</dbReference>
<dbReference type="KEGG" id="scia:HUG15_11495"/>
<gene>
    <name evidence="2" type="ORF">HUG15_11495</name>
</gene>
<dbReference type="InterPro" id="IPR001279">
    <property type="entry name" value="Metallo-B-lactamas"/>
</dbReference>
<protein>
    <submittedName>
        <fullName evidence="2">MBL fold metallo-hydrolase</fullName>
    </submittedName>
</protein>
<dbReference type="Proteomes" id="UP000595823">
    <property type="component" value="Chromosome"/>
</dbReference>
<dbReference type="PANTHER" id="PTHR23131">
    <property type="entry name" value="ENDORIBONUCLEASE LACTB2"/>
    <property type="match status" value="1"/>
</dbReference>
<organism evidence="2 3">
    <name type="scientific">Salicibibacter cibarius</name>
    <dbReference type="NCBI Taxonomy" id="2743000"/>
    <lineage>
        <taxon>Bacteria</taxon>
        <taxon>Bacillati</taxon>
        <taxon>Bacillota</taxon>
        <taxon>Bacilli</taxon>
        <taxon>Bacillales</taxon>
        <taxon>Bacillaceae</taxon>
        <taxon>Salicibibacter</taxon>
    </lineage>
</organism>
<keyword evidence="3" id="KW-1185">Reference proteome</keyword>
<feature type="domain" description="Metallo-beta-lactamase" evidence="1">
    <location>
        <begin position="22"/>
        <end position="215"/>
    </location>
</feature>
<dbReference type="RefSeq" id="WP_200128743.1">
    <property type="nucleotide sequence ID" value="NZ_CP054705.1"/>
</dbReference>
<name>A0A7T6Z387_9BACI</name>
<dbReference type="AlphaFoldDB" id="A0A7T6Z387"/>